<dbReference type="InterPro" id="IPR052389">
    <property type="entry name" value="Sec_Metab_Biosynth-Assoc"/>
</dbReference>
<organism evidence="3 4">
    <name type="scientific">Actinomadura hallensis</name>
    <dbReference type="NCBI Taxonomy" id="337895"/>
    <lineage>
        <taxon>Bacteria</taxon>
        <taxon>Bacillati</taxon>
        <taxon>Actinomycetota</taxon>
        <taxon>Actinomycetes</taxon>
        <taxon>Streptosporangiales</taxon>
        <taxon>Thermomonosporaceae</taxon>
        <taxon>Actinomadura</taxon>
    </lineage>
</organism>
<reference evidence="3 4" key="1">
    <citation type="submission" date="2019-06" db="EMBL/GenBank/DDBJ databases">
        <title>Sequencing the genomes of 1000 actinobacteria strains.</title>
        <authorList>
            <person name="Klenk H.-P."/>
        </authorList>
    </citation>
    <scope>NUCLEOTIDE SEQUENCE [LARGE SCALE GENOMIC DNA]</scope>
    <source>
        <strain evidence="3 4">DSM 45043</strain>
    </source>
</reference>
<dbReference type="AlphaFoldDB" id="A0A543I7E4"/>
<protein>
    <submittedName>
        <fullName evidence="3">Acyl-CoA thioesterase</fullName>
    </submittedName>
</protein>
<keyword evidence="4" id="KW-1185">Reference proteome</keyword>
<dbReference type="InterPro" id="IPR049450">
    <property type="entry name" value="ACOT8-like_C"/>
</dbReference>
<proteinExistence type="predicted"/>
<comment type="caution">
    <text evidence="3">The sequence shown here is derived from an EMBL/GenBank/DDBJ whole genome shotgun (WGS) entry which is preliminary data.</text>
</comment>
<dbReference type="SUPFAM" id="SSF54637">
    <property type="entry name" value="Thioesterase/thiol ester dehydrase-isomerase"/>
    <property type="match status" value="2"/>
</dbReference>
<feature type="domain" description="Acyl-CoA thioesterase-like N-terminal HotDog" evidence="1">
    <location>
        <begin position="25"/>
        <end position="106"/>
    </location>
</feature>
<evidence type="ECO:0000313" key="4">
    <source>
        <dbReference type="Proteomes" id="UP000316706"/>
    </source>
</evidence>
<dbReference type="PANTHER" id="PTHR38110:SF1">
    <property type="entry name" value="THIOESTERASE DOMAIN-CONTAINING PROTEIN"/>
    <property type="match status" value="1"/>
</dbReference>
<dbReference type="Gene3D" id="2.40.160.210">
    <property type="entry name" value="Acyl-CoA thioesterase, double hotdog domain"/>
    <property type="match status" value="1"/>
</dbReference>
<dbReference type="OrthoDB" id="5418286at2"/>
<dbReference type="RefSeq" id="WP_141965549.1">
    <property type="nucleotide sequence ID" value="NZ_VFPO01000001.1"/>
</dbReference>
<evidence type="ECO:0000313" key="3">
    <source>
        <dbReference type="EMBL" id="TQM66469.1"/>
    </source>
</evidence>
<gene>
    <name evidence="3" type="ORF">FHX41_0042</name>
</gene>
<dbReference type="EMBL" id="VFPO01000001">
    <property type="protein sequence ID" value="TQM66469.1"/>
    <property type="molecule type" value="Genomic_DNA"/>
</dbReference>
<dbReference type="InterPro" id="IPR042171">
    <property type="entry name" value="Acyl-CoA_hotdog"/>
</dbReference>
<evidence type="ECO:0000259" key="2">
    <source>
        <dbReference type="Pfam" id="PF20789"/>
    </source>
</evidence>
<evidence type="ECO:0000259" key="1">
    <source>
        <dbReference type="Pfam" id="PF13622"/>
    </source>
</evidence>
<sequence>MGHFFDSDTEVTPGADGIYNAEITDRWTGLHGRPLGSYGLAVGMRALARQMPHSDPLSVSAYFLRPIEVGPAETRTELVRKGRRMSFGQVTLSQGGEEKLRAVAAFADLPDLDGPASSFGDAPQLPPPDECVDPLADLAIPGITLLDRVEYRTTEVPGWLRGEPGTSPTRDFWMRLRDGREPDPLALTFLWDAMSPMVLEIGRAPSTTLEAAIHIRRRPAPGWLACRAATRHITGSLCEEDMGIWDSTGNLVAQSRQLTLLTP</sequence>
<dbReference type="Pfam" id="PF13622">
    <property type="entry name" value="4HBT_3"/>
    <property type="match status" value="1"/>
</dbReference>
<dbReference type="Proteomes" id="UP000316706">
    <property type="component" value="Unassembled WGS sequence"/>
</dbReference>
<name>A0A543I7E4_9ACTN</name>
<dbReference type="InterPro" id="IPR049449">
    <property type="entry name" value="TesB_ACOT8-like_N"/>
</dbReference>
<dbReference type="Pfam" id="PF20789">
    <property type="entry name" value="4HBT_3C"/>
    <property type="match status" value="1"/>
</dbReference>
<dbReference type="InterPro" id="IPR029069">
    <property type="entry name" value="HotDog_dom_sf"/>
</dbReference>
<dbReference type="PANTHER" id="PTHR38110">
    <property type="entry name" value="CHROMOSOME 23, WHOLE GENOME SHOTGUN SEQUENCE"/>
    <property type="match status" value="1"/>
</dbReference>
<feature type="domain" description="Acyl-CoA thioesterase-like C-terminal" evidence="2">
    <location>
        <begin position="128"/>
        <end position="260"/>
    </location>
</feature>
<accession>A0A543I7E4</accession>